<organism evidence="1 2">
    <name type="scientific">Caldisericum exile</name>
    <dbReference type="NCBI Taxonomy" id="693075"/>
    <lineage>
        <taxon>Bacteria</taxon>
        <taxon>Pseudomonadati</taxon>
        <taxon>Caldisericota/Cryosericota group</taxon>
        <taxon>Caldisericota</taxon>
        <taxon>Caldisericia</taxon>
        <taxon>Caldisericales</taxon>
        <taxon>Caldisericaceae</taxon>
        <taxon>Caldisericum</taxon>
    </lineage>
</organism>
<dbReference type="AlphaFoldDB" id="A0A2J6X6H9"/>
<reference evidence="1 2" key="1">
    <citation type="submission" date="2018-01" db="EMBL/GenBank/DDBJ databases">
        <title>Metagenomic assembled genomes from two thermal pools in the Uzon Caldera, Kamchatka, Russia.</title>
        <authorList>
            <person name="Wilkins L."/>
            <person name="Ettinger C."/>
        </authorList>
    </citation>
    <scope>NUCLEOTIDE SEQUENCE [LARGE SCALE GENOMIC DNA]</scope>
    <source>
        <strain evidence="1">ARK-10</strain>
    </source>
</reference>
<dbReference type="InterPro" id="IPR002591">
    <property type="entry name" value="Phosphodiest/P_Trfase"/>
</dbReference>
<sequence length="276" mass="31216">MKRSKLLYLIFCLFVSAFAFPKALSVLLIGWDGVQRDHLKELLSQNQLPNLASLIKEGKLVDIDITTGATDTKAGWTQILTGYAPEKTGVYSNSRYQAIPEGYSVFERLESFFGPSNIFTAAIVGKKGNVDNDPPRRIPYQRWLKQKQRAKELGKRPPEKGKIVEENGKKFVEIPAKPWFNASKSMDLFVNGLGVNANVGRRALEEIEKHAQERFFIFIHFADPDTAGHKYGENSPEYSDAIKSCDLWLGKIIERLRKLGIYNDTLIYVTADHGFD</sequence>
<evidence type="ECO:0000313" key="1">
    <source>
        <dbReference type="EMBL" id="PMP82432.1"/>
    </source>
</evidence>
<dbReference type="SUPFAM" id="SSF53649">
    <property type="entry name" value="Alkaline phosphatase-like"/>
    <property type="match status" value="1"/>
</dbReference>
<gene>
    <name evidence="1" type="ORF">C0175_03650</name>
</gene>
<name>A0A2J6X6H9_9BACT</name>
<dbReference type="InterPro" id="IPR017850">
    <property type="entry name" value="Alkaline_phosphatase_core_sf"/>
</dbReference>
<dbReference type="EMBL" id="PNIX01000214">
    <property type="protein sequence ID" value="PMP82432.1"/>
    <property type="molecule type" value="Genomic_DNA"/>
</dbReference>
<feature type="non-terminal residue" evidence="1">
    <location>
        <position position="276"/>
    </location>
</feature>
<accession>A0A2J6X6H9</accession>
<comment type="caution">
    <text evidence="1">The sequence shown here is derived from an EMBL/GenBank/DDBJ whole genome shotgun (WGS) entry which is preliminary data.</text>
</comment>
<evidence type="ECO:0000313" key="2">
    <source>
        <dbReference type="Proteomes" id="UP000236910"/>
    </source>
</evidence>
<dbReference type="Gene3D" id="3.40.720.10">
    <property type="entry name" value="Alkaline Phosphatase, subunit A"/>
    <property type="match status" value="1"/>
</dbReference>
<dbReference type="Pfam" id="PF01663">
    <property type="entry name" value="Phosphodiest"/>
    <property type="match status" value="1"/>
</dbReference>
<dbReference type="PANTHER" id="PTHR10151">
    <property type="entry name" value="ECTONUCLEOTIDE PYROPHOSPHATASE/PHOSPHODIESTERASE"/>
    <property type="match status" value="1"/>
</dbReference>
<dbReference type="Proteomes" id="UP000236910">
    <property type="component" value="Unassembled WGS sequence"/>
</dbReference>
<proteinExistence type="predicted"/>
<protein>
    <recommendedName>
        <fullName evidence="3">Alkaline phosphatase family protein</fullName>
    </recommendedName>
</protein>
<evidence type="ECO:0008006" key="3">
    <source>
        <dbReference type="Google" id="ProtNLM"/>
    </source>
</evidence>
<dbReference type="GO" id="GO:0016787">
    <property type="term" value="F:hydrolase activity"/>
    <property type="evidence" value="ECO:0007669"/>
    <property type="project" value="UniProtKB-ARBA"/>
</dbReference>
<dbReference type="PANTHER" id="PTHR10151:SF120">
    <property type="entry name" value="BIS(5'-ADENOSYL)-TRIPHOSPHATASE"/>
    <property type="match status" value="1"/>
</dbReference>